<name>A0A8H5GW39_9AGAR</name>
<feature type="transmembrane region" description="Helical" evidence="2">
    <location>
        <begin position="382"/>
        <end position="404"/>
    </location>
</feature>
<feature type="compositionally biased region" description="Basic and acidic residues" evidence="1">
    <location>
        <begin position="772"/>
        <end position="783"/>
    </location>
</feature>
<reference evidence="3 4" key="1">
    <citation type="journal article" date="2020" name="ISME J.">
        <title>Uncovering the hidden diversity of litter-decomposition mechanisms in mushroom-forming fungi.</title>
        <authorList>
            <person name="Floudas D."/>
            <person name="Bentzer J."/>
            <person name="Ahren D."/>
            <person name="Johansson T."/>
            <person name="Persson P."/>
            <person name="Tunlid A."/>
        </authorList>
    </citation>
    <scope>NUCLEOTIDE SEQUENCE [LARGE SCALE GENOMIC DNA]</scope>
    <source>
        <strain evidence="3 4">CBS 661.87</strain>
    </source>
</reference>
<evidence type="ECO:0000256" key="2">
    <source>
        <dbReference type="SAM" id="Phobius"/>
    </source>
</evidence>
<feature type="region of interest" description="Disordered" evidence="1">
    <location>
        <begin position="447"/>
        <end position="477"/>
    </location>
</feature>
<keyword evidence="4" id="KW-1185">Reference proteome</keyword>
<keyword evidence="2" id="KW-0812">Transmembrane</keyword>
<dbReference type="EMBL" id="JAACJP010000043">
    <property type="protein sequence ID" value="KAF5372319.1"/>
    <property type="molecule type" value="Genomic_DNA"/>
</dbReference>
<gene>
    <name evidence="3" type="ORF">D9615_009240</name>
</gene>
<keyword evidence="2" id="KW-0472">Membrane</keyword>
<feature type="transmembrane region" description="Helical" evidence="2">
    <location>
        <begin position="256"/>
        <end position="274"/>
    </location>
</feature>
<feature type="transmembrane region" description="Helical" evidence="2">
    <location>
        <begin position="335"/>
        <end position="362"/>
    </location>
</feature>
<evidence type="ECO:0000313" key="3">
    <source>
        <dbReference type="EMBL" id="KAF5372319.1"/>
    </source>
</evidence>
<feature type="region of interest" description="Disordered" evidence="1">
    <location>
        <begin position="1"/>
        <end position="63"/>
    </location>
</feature>
<feature type="region of interest" description="Disordered" evidence="1">
    <location>
        <begin position="76"/>
        <end position="104"/>
    </location>
</feature>
<accession>A0A8H5GW39</accession>
<dbReference type="Proteomes" id="UP000565441">
    <property type="component" value="Unassembled WGS sequence"/>
</dbReference>
<feature type="compositionally biased region" description="Basic and acidic residues" evidence="1">
    <location>
        <begin position="32"/>
        <end position="41"/>
    </location>
</feature>
<feature type="compositionally biased region" description="Polar residues" evidence="1">
    <location>
        <begin position="52"/>
        <end position="61"/>
    </location>
</feature>
<organism evidence="3 4">
    <name type="scientific">Tricholomella constricta</name>
    <dbReference type="NCBI Taxonomy" id="117010"/>
    <lineage>
        <taxon>Eukaryota</taxon>
        <taxon>Fungi</taxon>
        <taxon>Dikarya</taxon>
        <taxon>Basidiomycota</taxon>
        <taxon>Agaricomycotina</taxon>
        <taxon>Agaricomycetes</taxon>
        <taxon>Agaricomycetidae</taxon>
        <taxon>Agaricales</taxon>
        <taxon>Tricholomatineae</taxon>
        <taxon>Lyophyllaceae</taxon>
        <taxon>Tricholomella</taxon>
    </lineage>
</organism>
<feature type="transmembrane region" description="Helical" evidence="2">
    <location>
        <begin position="286"/>
        <end position="306"/>
    </location>
</feature>
<evidence type="ECO:0000256" key="1">
    <source>
        <dbReference type="SAM" id="MobiDB-lite"/>
    </source>
</evidence>
<feature type="compositionally biased region" description="Low complexity" evidence="1">
    <location>
        <begin position="720"/>
        <end position="736"/>
    </location>
</feature>
<proteinExistence type="predicted"/>
<comment type="caution">
    <text evidence="3">The sequence shown here is derived from an EMBL/GenBank/DDBJ whole genome shotgun (WGS) entry which is preliminary data.</text>
</comment>
<protein>
    <submittedName>
        <fullName evidence="3">Uncharacterized protein</fullName>
    </submittedName>
</protein>
<keyword evidence="2" id="KW-1133">Transmembrane helix</keyword>
<dbReference type="AlphaFoldDB" id="A0A8H5GW39"/>
<feature type="compositionally biased region" description="Polar residues" evidence="1">
    <location>
        <begin position="91"/>
        <end position="102"/>
    </location>
</feature>
<sequence>MSSISLRPMHLPNVETPGLEGPVQEGPVAEVLSERDNDRSPRHSPRFAGHDNSPSTMSSISLPGGLVQLNLDRNESPALSDGRVHGGISTPRYQDQPSTLEPSSDLAIDSEWHTPMGYVAVDPFLPSVAQSLVNLAHANPIDQVHSTHQGLPYSTVPPTSQYIRAFLFDLLPRQIYLYLLLGLPSLYWSRVARIFEDAELSMPYIKKMVDRNANQWSHSPGRVPNWNSPSSVSPHFLNLKASWELFIDSLMREWKTLNLVSVLLLSVILTTLQLDAAIADPITRTAGLLALICSMMSLLYGCLYILRFNTMRRTHKAAEWAQEAQQTKTCMLWNVWVLLAMPSVWLSWSIVFFFSCVMSFVWRTGFTGDPVLEVSPSAALGIRIGITAVFTLGIVYFLLIVNTFRRYGAAMDMTWQKRISKSAETPGSASSAPSLAQRQASAPVSDVATPTWHNYPNVPLPPTRGSQRPLPLPSFTTTPAHMDFVPPSFSRPRPDSVSVAAASTFETVKIVDLRLKAHIASERPEVLSERDIQPNDWARFILDVSSAWDNRNRYPRYDQKTGTSKPVQVSGRLAPRNVTARFIAWWNVLFFLPRGAQAVLCEEHTLAYPPGSPAIYLLDIRSSLKLHANSNPSFLGLGTLAQRFESVLEGLERIAIYDPIIDLDQGQQTPPLGVMGKTIIRAGPRAVRVRWGPPERAARSAGGPSGVLGIQELPVIDEAPNSSSSSSLGSNSPSSPQIANRDLPESSSPTNAIPGLSHAVEAGIGGSSDQADPDRPTERDDKV</sequence>
<feature type="region of interest" description="Disordered" evidence="1">
    <location>
        <begin position="718"/>
        <end position="783"/>
    </location>
</feature>
<evidence type="ECO:0000313" key="4">
    <source>
        <dbReference type="Proteomes" id="UP000565441"/>
    </source>
</evidence>
<dbReference type="OrthoDB" id="3062801at2759"/>